<dbReference type="InterPro" id="IPR027417">
    <property type="entry name" value="P-loop_NTPase"/>
</dbReference>
<dbReference type="Gene3D" id="3.40.50.300">
    <property type="entry name" value="P-loop containing nucleotide triphosphate hydrolases"/>
    <property type="match status" value="2"/>
</dbReference>
<dbReference type="EMBL" id="CP065425">
    <property type="protein sequence ID" value="QQZ09629.1"/>
    <property type="molecule type" value="Genomic_DNA"/>
</dbReference>
<evidence type="ECO:0000313" key="3">
    <source>
        <dbReference type="Proteomes" id="UP000595691"/>
    </source>
</evidence>
<dbReference type="RefSeq" id="WP_202778612.1">
    <property type="nucleotide sequence ID" value="NZ_CP065425.1"/>
</dbReference>
<keyword evidence="2" id="KW-0347">Helicase</keyword>
<evidence type="ECO:0000313" key="2">
    <source>
        <dbReference type="EMBL" id="QQZ09629.1"/>
    </source>
</evidence>
<dbReference type="InterPro" id="IPR027785">
    <property type="entry name" value="UvrD-like_helicase_C"/>
</dbReference>
<dbReference type="PANTHER" id="PTHR11070:SF50">
    <property type="entry name" value="SUPERFAMILY I DNA AND RNA HELICASE"/>
    <property type="match status" value="1"/>
</dbReference>
<organism evidence="2 3">
    <name type="scientific">Heyndrickxia vini</name>
    <dbReference type="NCBI Taxonomy" id="1476025"/>
    <lineage>
        <taxon>Bacteria</taxon>
        <taxon>Bacillati</taxon>
        <taxon>Bacillota</taxon>
        <taxon>Bacilli</taxon>
        <taxon>Bacillales</taxon>
        <taxon>Bacillaceae</taxon>
        <taxon>Heyndrickxia</taxon>
    </lineage>
</organism>
<keyword evidence="2" id="KW-0547">Nucleotide-binding</keyword>
<keyword evidence="3" id="KW-1185">Reference proteome</keyword>
<dbReference type="Pfam" id="PF13538">
    <property type="entry name" value="UvrD_C_2"/>
    <property type="match status" value="1"/>
</dbReference>
<dbReference type="SUPFAM" id="SSF52540">
    <property type="entry name" value="P-loop containing nucleoside triphosphate hydrolases"/>
    <property type="match status" value="1"/>
</dbReference>
<accession>A0ABX7E320</accession>
<sequence>MEVKWFMQNTHFFSNIESDNNCIKNFIDRLDNYSNENATQVYLLSGPLGEKKYSYNFENPIVLLIPGYQIMVIDSQEIKDEFENFYDDFVEDLGHLSDRFEYKKILGRPRIWKQDLIAAKHLDDFNNNVESFLMENQLDDLNKKRQIELLISLLIGSINSIEKIGQGLPETILEKVKRNIVLFDGDQTRFIFKKINHRRVTIQGLAGTGKTELLLHKIKELYTENNTNRIAFTCFNKALANSLKNRVPNFFDFMKVEEQIKWGERLWIMHSWGSKLDNNNIGLYSYICKQYGIPFIGLKEGSFDSACKKAIEYLKQGEIESIFDYVLIDESQDFSESFFELCEMITKNTVYVAGDIFQNIFQPNTTESSPDFLLNKCYRTDPRTLMFAHAIGFGLFENKGIRRLNDDQWNACGYEIEGKGNRHVLTRTPLRKFNDLEEANIESVKMVTTEKFDCSDNVIDIIRQIKEQHTTVSPEDIAIIFTDNVNGSYDLMNLIALKISHAFQWKTNKLYDTKEMKKDFVSISNINNIKGLEFPFVICVSSSPIGHHVRKRNALYMTLTRSFITSYLIINQQNNKELIKKLQSGLESINNYNKLIFEEPVEYIDQAELALDVNDLTLSQRDIVDQIFEKHNIPMQKQDQLRQIVQTIAPDSVDRNQIEKIINTNKGLI</sequence>
<dbReference type="InterPro" id="IPR000212">
    <property type="entry name" value="DNA_helicase_UvrD/REP"/>
</dbReference>
<gene>
    <name evidence="2" type="ORF">I5776_01170</name>
</gene>
<reference evidence="2 3" key="1">
    <citation type="submission" date="2020-11" db="EMBL/GenBank/DDBJ databases">
        <title>Taxonomic evaluation of the Bacillus sporothermodurans group of bacteria based on whole genome sequences.</title>
        <authorList>
            <person name="Fiedler G."/>
            <person name="Herbstmann A.-D."/>
            <person name="Doll E."/>
            <person name="Wenning M."/>
            <person name="Brinks E."/>
            <person name="Kabisch J."/>
            <person name="Breitenwieser F."/>
            <person name="Lappann M."/>
            <person name="Boehnlein C."/>
            <person name="Franz C."/>
        </authorList>
    </citation>
    <scope>NUCLEOTIDE SEQUENCE [LARGE SCALE GENOMIC DNA]</scope>
    <source>
        <strain evidence="2 3">JCM 19841</strain>
    </source>
</reference>
<dbReference type="Proteomes" id="UP000595691">
    <property type="component" value="Chromosome"/>
</dbReference>
<evidence type="ECO:0000259" key="1">
    <source>
        <dbReference type="Pfam" id="PF13538"/>
    </source>
</evidence>
<proteinExistence type="predicted"/>
<dbReference type="GO" id="GO:0004386">
    <property type="term" value="F:helicase activity"/>
    <property type="evidence" value="ECO:0007669"/>
    <property type="project" value="UniProtKB-KW"/>
</dbReference>
<keyword evidence="2" id="KW-0378">Hydrolase</keyword>
<feature type="domain" description="UvrD-like helicase C-terminal" evidence="1">
    <location>
        <begin position="521"/>
        <end position="569"/>
    </location>
</feature>
<keyword evidence="2" id="KW-0067">ATP-binding</keyword>
<dbReference type="Pfam" id="PF13245">
    <property type="entry name" value="AAA_19"/>
    <property type="match status" value="1"/>
</dbReference>
<name>A0ABX7E320_9BACI</name>
<dbReference type="PANTHER" id="PTHR11070">
    <property type="entry name" value="UVRD / RECB / PCRA DNA HELICASE FAMILY MEMBER"/>
    <property type="match status" value="1"/>
</dbReference>
<protein>
    <submittedName>
        <fullName evidence="2">DEAD/DEAH box helicase</fullName>
    </submittedName>
</protein>